<evidence type="ECO:0000313" key="8">
    <source>
        <dbReference type="EMBL" id="XAU14625.1"/>
    </source>
</evidence>
<dbReference type="InterPro" id="IPR050074">
    <property type="entry name" value="DHO_dehydrogenase"/>
</dbReference>
<proteinExistence type="predicted"/>
<keyword evidence="4" id="KW-0288">FMN</keyword>
<keyword evidence="3" id="KW-0285">Flavoprotein</keyword>
<dbReference type="InterPro" id="IPR013785">
    <property type="entry name" value="Aldolase_TIM"/>
</dbReference>
<feature type="domain" description="Dihydroorotate dehydrogenase catalytic" evidence="7">
    <location>
        <begin position="88"/>
        <end position="277"/>
    </location>
</feature>
<dbReference type="Gene3D" id="3.20.20.70">
    <property type="entry name" value="Aldolase class I"/>
    <property type="match status" value="1"/>
</dbReference>
<comment type="pathway">
    <text evidence="2">Pyrimidine metabolism; UMP biosynthesis via de novo pathway.</text>
</comment>
<evidence type="ECO:0000256" key="1">
    <source>
        <dbReference type="ARBA" id="ARBA00001917"/>
    </source>
</evidence>
<evidence type="ECO:0000256" key="3">
    <source>
        <dbReference type="ARBA" id="ARBA00022630"/>
    </source>
</evidence>
<reference evidence="8 9" key="1">
    <citation type="submission" date="2024-03" db="EMBL/GenBank/DDBJ databases">
        <title>Sulfurimonas sp. HSL3-1.</title>
        <authorList>
            <person name="Wang S."/>
        </authorList>
    </citation>
    <scope>NUCLEOTIDE SEQUENCE [LARGE SCALE GENOMIC DNA]</scope>
    <source>
        <strain evidence="8 9">HSL3-1</strain>
    </source>
</reference>
<gene>
    <name evidence="8" type="ORF">WCY31_10275</name>
</gene>
<dbReference type="PIRSF" id="PIRSF000164">
    <property type="entry name" value="DHO_oxidase"/>
    <property type="match status" value="1"/>
</dbReference>
<dbReference type="EMBL" id="CP147920">
    <property type="protein sequence ID" value="XAU14625.1"/>
    <property type="molecule type" value="Genomic_DNA"/>
</dbReference>
<evidence type="ECO:0000259" key="7">
    <source>
        <dbReference type="Pfam" id="PF01180"/>
    </source>
</evidence>
<keyword evidence="9" id="KW-1185">Reference proteome</keyword>
<dbReference type="PANTHER" id="PTHR48109:SF3">
    <property type="entry name" value="SLL0744 PROTEIN"/>
    <property type="match status" value="1"/>
</dbReference>
<dbReference type="SUPFAM" id="SSF51395">
    <property type="entry name" value="FMN-linked oxidoreductases"/>
    <property type="match status" value="1"/>
</dbReference>
<keyword evidence="6" id="KW-0560">Oxidoreductase</keyword>
<dbReference type="RefSeq" id="WP_345972304.1">
    <property type="nucleotide sequence ID" value="NZ_CP147920.1"/>
</dbReference>
<evidence type="ECO:0000256" key="5">
    <source>
        <dbReference type="ARBA" id="ARBA00022975"/>
    </source>
</evidence>
<name>A0ABZ3H7V9_9BACT</name>
<dbReference type="Proteomes" id="UP001447842">
    <property type="component" value="Chromosome"/>
</dbReference>
<comment type="cofactor">
    <cofactor evidence="1">
        <name>FMN</name>
        <dbReference type="ChEBI" id="CHEBI:58210"/>
    </cofactor>
</comment>
<organism evidence="8 9">
    <name type="scientific">Sulfurimonas diazotrophicus</name>
    <dbReference type="NCBI Taxonomy" id="3131939"/>
    <lineage>
        <taxon>Bacteria</taxon>
        <taxon>Pseudomonadati</taxon>
        <taxon>Campylobacterota</taxon>
        <taxon>Epsilonproteobacteria</taxon>
        <taxon>Campylobacterales</taxon>
        <taxon>Sulfurimonadaceae</taxon>
        <taxon>Sulfurimonas</taxon>
    </lineage>
</organism>
<evidence type="ECO:0000256" key="6">
    <source>
        <dbReference type="ARBA" id="ARBA00023002"/>
    </source>
</evidence>
<evidence type="ECO:0000313" key="9">
    <source>
        <dbReference type="Proteomes" id="UP001447842"/>
    </source>
</evidence>
<evidence type="ECO:0000256" key="4">
    <source>
        <dbReference type="ARBA" id="ARBA00022643"/>
    </source>
</evidence>
<dbReference type="InterPro" id="IPR012135">
    <property type="entry name" value="Dihydroorotate_DH_1_2"/>
</dbReference>
<dbReference type="NCBIfam" id="NF005741">
    <property type="entry name" value="PRK07565.1"/>
    <property type="match status" value="1"/>
</dbReference>
<sequence length="333" mass="36462">MQMSIEYLGLTLKSPLIVSASPMSQHTDRCRALEDHGAAAIVMHSLFEEQINAELHEVDHMLFHGRDAFSEALSFFPEGAFENYEMENYLGRLRALKTALDIPVIASLNGVSTGGWTTYAKMLEDAGADALELNLYYPANRAWTSAEQIEAHYLEAIASVRRETTLPFAVKLAPAFTALPHFLKAAEEAGATAAVLFNRFYQSDIDLEALEWTRTLSKSSPADFAAALRAVAVCYGQSALQFCAGGGVTEGNDIVKAVMAGANTVAAATVFHERGEAHAAVMLAAAERWMTEHEYESFDQMRGAISYAKAPNPSALERANYVDLLRHGDELWF</sequence>
<protein>
    <submittedName>
        <fullName evidence="8">Dihydroorotate dehydrogenase-like protein</fullName>
    </submittedName>
</protein>
<dbReference type="PANTHER" id="PTHR48109">
    <property type="entry name" value="DIHYDROOROTATE DEHYDROGENASE (QUINONE), MITOCHONDRIAL-RELATED"/>
    <property type="match status" value="1"/>
</dbReference>
<dbReference type="Pfam" id="PF01180">
    <property type="entry name" value="DHO_dh"/>
    <property type="match status" value="1"/>
</dbReference>
<keyword evidence="5" id="KW-0665">Pyrimidine biosynthesis</keyword>
<accession>A0ABZ3H7V9</accession>
<evidence type="ECO:0000256" key="2">
    <source>
        <dbReference type="ARBA" id="ARBA00004725"/>
    </source>
</evidence>
<dbReference type="InterPro" id="IPR005720">
    <property type="entry name" value="Dihydroorotate_DH_cat"/>
</dbReference>